<evidence type="ECO:0000256" key="2">
    <source>
        <dbReference type="ARBA" id="ARBA00008676"/>
    </source>
</evidence>
<comment type="similarity">
    <text evidence="2 6">Belongs to the PanB family.</text>
</comment>
<gene>
    <name evidence="7" type="ORF">HK103_001501</name>
</gene>
<dbReference type="CDD" id="cd06557">
    <property type="entry name" value="KPHMT-like"/>
    <property type="match status" value="1"/>
</dbReference>
<dbReference type="AlphaFoldDB" id="A0AAD5UJK4"/>
<evidence type="ECO:0000256" key="6">
    <source>
        <dbReference type="RuleBase" id="RU362100"/>
    </source>
</evidence>
<evidence type="ECO:0000256" key="1">
    <source>
        <dbReference type="ARBA" id="ARBA00005033"/>
    </source>
</evidence>
<dbReference type="Proteomes" id="UP001210925">
    <property type="component" value="Unassembled WGS sequence"/>
</dbReference>
<comment type="catalytic activity">
    <reaction evidence="5 6">
        <text>(6R)-5,10-methylene-5,6,7,8-tetrahydrofolate + 3-methyl-2-oxobutanoate + H2O = 2-dehydropantoate + (6S)-5,6,7,8-tetrahydrofolate</text>
        <dbReference type="Rhea" id="RHEA:11824"/>
        <dbReference type="ChEBI" id="CHEBI:11561"/>
        <dbReference type="ChEBI" id="CHEBI:11851"/>
        <dbReference type="ChEBI" id="CHEBI:15377"/>
        <dbReference type="ChEBI" id="CHEBI:15636"/>
        <dbReference type="ChEBI" id="CHEBI:57453"/>
        <dbReference type="EC" id="2.1.2.11"/>
    </reaction>
</comment>
<dbReference type="PANTHER" id="PTHR20881:SF0">
    <property type="entry name" value="3-METHYL-2-OXOBUTANOATE HYDROXYMETHYLTRANSFERASE"/>
    <property type="match status" value="1"/>
</dbReference>
<dbReference type="GO" id="GO:0015940">
    <property type="term" value="P:pantothenate biosynthetic process"/>
    <property type="evidence" value="ECO:0007669"/>
    <property type="project" value="UniProtKB-KW"/>
</dbReference>
<dbReference type="FunFam" id="3.20.20.60:FF:000003">
    <property type="entry name" value="3-methyl-2-oxobutanoate hydroxymethyltransferase"/>
    <property type="match status" value="1"/>
</dbReference>
<keyword evidence="8" id="KW-1185">Reference proteome</keyword>
<dbReference type="PANTHER" id="PTHR20881">
    <property type="entry name" value="3-METHYL-2-OXOBUTANOATE HYDROXYMETHYLTRANSFERASE"/>
    <property type="match status" value="1"/>
</dbReference>
<comment type="function">
    <text evidence="6">Catalyzes the reversible reaction in which hydroxymethyl group from 5,10-methylenetetrahydrofolate is transferred onto alpha-ketoisovalerate to form ketopantoate.</text>
</comment>
<dbReference type="GO" id="GO:0005739">
    <property type="term" value="C:mitochondrion"/>
    <property type="evidence" value="ECO:0007669"/>
    <property type="project" value="TreeGrafter"/>
</dbReference>
<dbReference type="Pfam" id="PF02548">
    <property type="entry name" value="Pantoate_transf"/>
    <property type="match status" value="1"/>
</dbReference>
<dbReference type="EMBL" id="JADGKB010000014">
    <property type="protein sequence ID" value="KAJ3259991.1"/>
    <property type="molecule type" value="Genomic_DNA"/>
</dbReference>
<dbReference type="HAMAP" id="MF_00156">
    <property type="entry name" value="PanB"/>
    <property type="match status" value="1"/>
</dbReference>
<organism evidence="7 8">
    <name type="scientific">Boothiomyces macroporosus</name>
    <dbReference type="NCBI Taxonomy" id="261099"/>
    <lineage>
        <taxon>Eukaryota</taxon>
        <taxon>Fungi</taxon>
        <taxon>Fungi incertae sedis</taxon>
        <taxon>Chytridiomycota</taxon>
        <taxon>Chytridiomycota incertae sedis</taxon>
        <taxon>Chytridiomycetes</taxon>
        <taxon>Rhizophydiales</taxon>
        <taxon>Terramycetaceae</taxon>
        <taxon>Boothiomyces</taxon>
    </lineage>
</organism>
<reference evidence="7" key="1">
    <citation type="submission" date="2020-05" db="EMBL/GenBank/DDBJ databases">
        <title>Phylogenomic resolution of chytrid fungi.</title>
        <authorList>
            <person name="Stajich J.E."/>
            <person name="Amses K."/>
            <person name="Simmons R."/>
            <person name="Seto K."/>
            <person name="Myers J."/>
            <person name="Bonds A."/>
            <person name="Quandt C.A."/>
            <person name="Barry K."/>
            <person name="Liu P."/>
            <person name="Grigoriev I."/>
            <person name="Longcore J.E."/>
            <person name="James T.Y."/>
        </authorList>
    </citation>
    <scope>NUCLEOTIDE SEQUENCE</scope>
    <source>
        <strain evidence="7">PLAUS21</strain>
    </source>
</reference>
<dbReference type="NCBIfam" id="NF001452">
    <property type="entry name" value="PRK00311.1"/>
    <property type="match status" value="1"/>
</dbReference>
<evidence type="ECO:0000256" key="4">
    <source>
        <dbReference type="ARBA" id="ARBA00022679"/>
    </source>
</evidence>
<dbReference type="PIRSF" id="PIRSF000388">
    <property type="entry name" value="Pantoate_hydroxy_MeTrfase"/>
    <property type="match status" value="1"/>
</dbReference>
<dbReference type="InterPro" id="IPR003700">
    <property type="entry name" value="Pantoate_hydroxy_MeTrfase"/>
</dbReference>
<keyword evidence="4 6" id="KW-0808">Transferase</keyword>
<accession>A0AAD5UJK4</accession>
<comment type="pathway">
    <text evidence="1 6">Cofactor biosynthesis; (R)-pantothenate biosynthesis; (R)-pantoate from 3-methyl-2-oxobutanoate: step 1/2.</text>
</comment>
<evidence type="ECO:0000313" key="8">
    <source>
        <dbReference type="Proteomes" id="UP001210925"/>
    </source>
</evidence>
<evidence type="ECO:0000256" key="3">
    <source>
        <dbReference type="ARBA" id="ARBA00012618"/>
    </source>
</evidence>
<dbReference type="NCBIfam" id="TIGR00222">
    <property type="entry name" value="panB"/>
    <property type="match status" value="1"/>
</dbReference>
<dbReference type="Gene3D" id="3.20.20.60">
    <property type="entry name" value="Phosphoenolpyruvate-binding domains"/>
    <property type="match status" value="1"/>
</dbReference>
<evidence type="ECO:0000256" key="5">
    <source>
        <dbReference type="ARBA" id="ARBA00049172"/>
    </source>
</evidence>
<evidence type="ECO:0000313" key="7">
    <source>
        <dbReference type="EMBL" id="KAJ3259991.1"/>
    </source>
</evidence>
<comment type="caution">
    <text evidence="7">The sequence shown here is derived from an EMBL/GenBank/DDBJ whole genome shotgun (WGS) entry which is preliminary data.</text>
</comment>
<protein>
    <recommendedName>
        <fullName evidence="3 6">3-methyl-2-oxobutanoate hydroxymethyltransferase</fullName>
        <ecNumber evidence="3 6">2.1.2.11</ecNumber>
    </recommendedName>
</protein>
<dbReference type="GO" id="GO:0003864">
    <property type="term" value="F:3-methyl-2-oxobutanoate hydroxymethyltransferase activity"/>
    <property type="evidence" value="ECO:0007669"/>
    <property type="project" value="UniProtKB-EC"/>
</dbReference>
<dbReference type="SUPFAM" id="SSF51621">
    <property type="entry name" value="Phosphoenolpyruvate/pyruvate domain"/>
    <property type="match status" value="1"/>
</dbReference>
<sequence>MFRILRNTGKRLYSSHPTTELHSERKKVTIDTIRKLYKDNTPITVMTAYDYPSGMFCEKSNMDMTLVGDSLAMVALGYPSTNPITLDEMIHHSKAVARGSKAPFLVGDMPFGTYESNINDAVNNSIKFMKEGNVEAVKLEGGVEMFDTVSKITSVGVPVLGHIGLTPQRAAALGGFKAQGRTAIKLLEDAKALEEAGCFAIVLECVPETVATFITQQIGIPTIGIGAGNQCSGQVLVQLDILGVYDKLSPKFSKVYANVGNDITNALKTFGQEVRDRSFPKSGDHTFKMQKGEDEEFLKWAAEYVKNNPKL</sequence>
<name>A0AAD5UJK4_9FUNG</name>
<dbReference type="InterPro" id="IPR015813">
    <property type="entry name" value="Pyrv/PenolPyrv_kinase-like_dom"/>
</dbReference>
<proteinExistence type="inferred from homology"/>
<dbReference type="EC" id="2.1.2.11" evidence="3 6"/>
<keyword evidence="6" id="KW-0566">Pantothenate biosynthesis</keyword>
<dbReference type="GO" id="GO:0000287">
    <property type="term" value="F:magnesium ion binding"/>
    <property type="evidence" value="ECO:0007669"/>
    <property type="project" value="TreeGrafter"/>
</dbReference>
<dbReference type="InterPro" id="IPR040442">
    <property type="entry name" value="Pyrv_kinase-like_dom_sf"/>
</dbReference>